<sequence length="458" mass="51884">MSVRNSRAMTGVLIVFLASCVYGFLLDTISDPCSYSSNEIACRGRGLTSIPLFNLTRYTDVCLKFITLSDNKLTSIGNDSFTQLRSVNCSYTILFSDNNISQIDEYAFRGIEAHIEGLYLQRNSLHSLPEAISSSINLNMLFIDGNPIVSLNPSIMAKIGHSVTQFSVDMSLFQKWPTELHFLHELTHLSLYNIPFQYLDSSAFRGLTNVQFLYIMGSNFIKIPNAICTLSSLNSLQIDNNYFLNESKSDVFEPCSHTTSLPNVISFSYSNNRADFFPNILTIFPSVKYIGMSNNGMRFMNADQFMDNFSVVRFGLHYEKFSQIPSSLNTFKSLEKLLLQNNLIEFIEDDDFIGLRNLTIINLDYNPIQYITNRAFQNNTQLTEVTLSHTLLTTIPTTVTMIPALQTLRLEANGIECTCELASLKIWNVSSIRIEGQCYQTNERIDQFIKTYISAGRC</sequence>
<dbReference type="EMBL" id="JAIWYP010000012">
    <property type="protein sequence ID" value="KAH3724811.1"/>
    <property type="molecule type" value="Genomic_DNA"/>
</dbReference>
<gene>
    <name evidence="5" type="ORF">DPMN_050638</name>
</gene>
<accession>A0A9D4HN69</accession>
<dbReference type="PANTHER" id="PTHR24369:SF210">
    <property type="entry name" value="CHAOPTIN-RELATED"/>
    <property type="match status" value="1"/>
</dbReference>
<evidence type="ECO:0000256" key="2">
    <source>
        <dbReference type="ARBA" id="ARBA00022729"/>
    </source>
</evidence>
<evidence type="ECO:0000256" key="1">
    <source>
        <dbReference type="ARBA" id="ARBA00022614"/>
    </source>
</evidence>
<dbReference type="GO" id="GO:0005886">
    <property type="term" value="C:plasma membrane"/>
    <property type="evidence" value="ECO:0007669"/>
    <property type="project" value="TreeGrafter"/>
</dbReference>
<keyword evidence="3" id="KW-0677">Repeat</keyword>
<dbReference type="SMART" id="SM00369">
    <property type="entry name" value="LRR_TYP"/>
    <property type="match status" value="5"/>
</dbReference>
<evidence type="ECO:0000313" key="6">
    <source>
        <dbReference type="Proteomes" id="UP000828390"/>
    </source>
</evidence>
<dbReference type="PANTHER" id="PTHR24369">
    <property type="entry name" value="ANTIGEN BSP, PUTATIVE-RELATED"/>
    <property type="match status" value="1"/>
</dbReference>
<protein>
    <submittedName>
        <fullName evidence="5">Uncharacterized protein</fullName>
    </submittedName>
</protein>
<evidence type="ECO:0000256" key="4">
    <source>
        <dbReference type="SAM" id="SignalP"/>
    </source>
</evidence>
<comment type="caution">
    <text evidence="5">The sequence shown here is derived from an EMBL/GenBank/DDBJ whole genome shotgun (WGS) entry which is preliminary data.</text>
</comment>
<dbReference type="Gene3D" id="3.80.10.10">
    <property type="entry name" value="Ribonuclease Inhibitor"/>
    <property type="match status" value="3"/>
</dbReference>
<reference evidence="5" key="2">
    <citation type="submission" date="2020-11" db="EMBL/GenBank/DDBJ databases">
        <authorList>
            <person name="McCartney M.A."/>
            <person name="Auch B."/>
            <person name="Kono T."/>
            <person name="Mallez S."/>
            <person name="Becker A."/>
            <person name="Gohl D.M."/>
            <person name="Silverstein K.A.T."/>
            <person name="Koren S."/>
            <person name="Bechman K.B."/>
            <person name="Herman A."/>
            <person name="Abrahante J.E."/>
            <person name="Garbe J."/>
        </authorList>
    </citation>
    <scope>NUCLEOTIDE SEQUENCE</scope>
    <source>
        <strain evidence="5">Duluth1</strain>
        <tissue evidence="5">Whole animal</tissue>
    </source>
</reference>
<evidence type="ECO:0000313" key="5">
    <source>
        <dbReference type="EMBL" id="KAH3724811.1"/>
    </source>
</evidence>
<evidence type="ECO:0000256" key="3">
    <source>
        <dbReference type="ARBA" id="ARBA00022737"/>
    </source>
</evidence>
<keyword evidence="1" id="KW-0433">Leucine-rich repeat</keyword>
<dbReference type="AlphaFoldDB" id="A0A9D4HN69"/>
<dbReference type="InterPro" id="IPR032675">
    <property type="entry name" value="LRR_dom_sf"/>
</dbReference>
<dbReference type="PROSITE" id="PS51450">
    <property type="entry name" value="LRR"/>
    <property type="match status" value="2"/>
</dbReference>
<dbReference type="InterPro" id="IPR050541">
    <property type="entry name" value="LRR_TM_domain-containing"/>
</dbReference>
<dbReference type="Pfam" id="PF13855">
    <property type="entry name" value="LRR_8"/>
    <property type="match status" value="1"/>
</dbReference>
<proteinExistence type="predicted"/>
<keyword evidence="6" id="KW-1185">Reference proteome</keyword>
<organism evidence="5 6">
    <name type="scientific">Dreissena polymorpha</name>
    <name type="common">Zebra mussel</name>
    <name type="synonym">Mytilus polymorpha</name>
    <dbReference type="NCBI Taxonomy" id="45954"/>
    <lineage>
        <taxon>Eukaryota</taxon>
        <taxon>Metazoa</taxon>
        <taxon>Spiralia</taxon>
        <taxon>Lophotrochozoa</taxon>
        <taxon>Mollusca</taxon>
        <taxon>Bivalvia</taxon>
        <taxon>Autobranchia</taxon>
        <taxon>Heteroconchia</taxon>
        <taxon>Euheterodonta</taxon>
        <taxon>Imparidentia</taxon>
        <taxon>Neoheterodontei</taxon>
        <taxon>Myida</taxon>
        <taxon>Dreissenoidea</taxon>
        <taxon>Dreissenidae</taxon>
        <taxon>Dreissena</taxon>
    </lineage>
</organism>
<dbReference type="PROSITE" id="PS51257">
    <property type="entry name" value="PROKAR_LIPOPROTEIN"/>
    <property type="match status" value="1"/>
</dbReference>
<keyword evidence="2 4" id="KW-0732">Signal</keyword>
<dbReference type="Pfam" id="PF13306">
    <property type="entry name" value="LRR_5"/>
    <property type="match status" value="1"/>
</dbReference>
<feature type="chain" id="PRO_5038822653" evidence="4">
    <location>
        <begin position="24"/>
        <end position="458"/>
    </location>
</feature>
<dbReference type="SUPFAM" id="SSF52058">
    <property type="entry name" value="L domain-like"/>
    <property type="match status" value="2"/>
</dbReference>
<reference evidence="5" key="1">
    <citation type="journal article" date="2019" name="bioRxiv">
        <title>The Genome of the Zebra Mussel, Dreissena polymorpha: A Resource for Invasive Species Research.</title>
        <authorList>
            <person name="McCartney M.A."/>
            <person name="Auch B."/>
            <person name="Kono T."/>
            <person name="Mallez S."/>
            <person name="Zhang Y."/>
            <person name="Obille A."/>
            <person name="Becker A."/>
            <person name="Abrahante J.E."/>
            <person name="Garbe J."/>
            <person name="Badalamenti J.P."/>
            <person name="Herman A."/>
            <person name="Mangelson H."/>
            <person name="Liachko I."/>
            <person name="Sullivan S."/>
            <person name="Sone E.D."/>
            <person name="Koren S."/>
            <person name="Silverstein K.A.T."/>
            <person name="Beckman K.B."/>
            <person name="Gohl D.M."/>
        </authorList>
    </citation>
    <scope>NUCLEOTIDE SEQUENCE</scope>
    <source>
        <strain evidence="5">Duluth1</strain>
        <tissue evidence="5">Whole animal</tissue>
    </source>
</reference>
<dbReference type="OrthoDB" id="6078330at2759"/>
<dbReference type="Proteomes" id="UP000828390">
    <property type="component" value="Unassembled WGS sequence"/>
</dbReference>
<name>A0A9D4HN69_DREPO</name>
<dbReference type="InterPro" id="IPR003591">
    <property type="entry name" value="Leu-rich_rpt_typical-subtyp"/>
</dbReference>
<dbReference type="InterPro" id="IPR001611">
    <property type="entry name" value="Leu-rich_rpt"/>
</dbReference>
<dbReference type="InterPro" id="IPR026906">
    <property type="entry name" value="LRR_5"/>
</dbReference>
<feature type="signal peptide" evidence="4">
    <location>
        <begin position="1"/>
        <end position="23"/>
    </location>
</feature>